<dbReference type="InterPro" id="IPR036390">
    <property type="entry name" value="WH_DNA-bd_sf"/>
</dbReference>
<dbReference type="PANTHER" id="PTHR44846:SF1">
    <property type="entry name" value="MANNOSYL-D-GLYCERATE TRANSPORT_METABOLISM SYSTEM REPRESSOR MNGR-RELATED"/>
    <property type="match status" value="1"/>
</dbReference>
<dbReference type="Gene3D" id="3.40.1410.10">
    <property type="entry name" value="Chorismate lyase-like"/>
    <property type="match status" value="1"/>
</dbReference>
<proteinExistence type="predicted"/>
<dbReference type="InterPro" id="IPR000524">
    <property type="entry name" value="Tscrpt_reg_HTH_GntR"/>
</dbReference>
<accession>I1D141</accession>
<evidence type="ECO:0000313" key="6">
    <source>
        <dbReference type="EMBL" id="EIE98665.1"/>
    </source>
</evidence>
<evidence type="ECO:0000256" key="4">
    <source>
        <dbReference type="SAM" id="MobiDB-lite"/>
    </source>
</evidence>
<dbReference type="OrthoDB" id="8584262at2"/>
<protein>
    <submittedName>
        <fullName evidence="6">Transcriptional regulator</fullName>
    </submittedName>
</protein>
<dbReference type="PROSITE" id="PS50949">
    <property type="entry name" value="HTH_GNTR"/>
    <property type="match status" value="1"/>
</dbReference>
<feature type="domain" description="HTH gntR-type" evidence="5">
    <location>
        <begin position="20"/>
        <end position="87"/>
    </location>
</feature>
<dbReference type="GO" id="GO:0045892">
    <property type="term" value="P:negative regulation of DNA-templated transcription"/>
    <property type="evidence" value="ECO:0007669"/>
    <property type="project" value="TreeGrafter"/>
</dbReference>
<dbReference type="SMART" id="SM00345">
    <property type="entry name" value="HTH_GNTR"/>
    <property type="match status" value="1"/>
</dbReference>
<dbReference type="EMBL" id="CM001484">
    <property type="protein sequence ID" value="EIE98665.1"/>
    <property type="molecule type" value="Genomic_DNA"/>
</dbReference>
<dbReference type="GO" id="GO:0003700">
    <property type="term" value="F:DNA-binding transcription factor activity"/>
    <property type="evidence" value="ECO:0007669"/>
    <property type="project" value="InterPro"/>
</dbReference>
<keyword evidence="2" id="KW-0238">DNA-binding</keyword>
<keyword evidence="7" id="KW-1185">Reference proteome</keyword>
<evidence type="ECO:0000256" key="1">
    <source>
        <dbReference type="ARBA" id="ARBA00023015"/>
    </source>
</evidence>
<dbReference type="RefSeq" id="WP_005463578.1">
    <property type="nucleotide sequence ID" value="NZ_CM001484.1"/>
</dbReference>
<dbReference type="Proteomes" id="UP000005087">
    <property type="component" value="Chromosome"/>
</dbReference>
<gene>
    <name evidence="6" type="ORF">SacglDRAFT_01754</name>
</gene>
<dbReference type="AlphaFoldDB" id="I1D141"/>
<dbReference type="Gene3D" id="1.10.10.10">
    <property type="entry name" value="Winged helix-like DNA-binding domain superfamily/Winged helix DNA-binding domain"/>
    <property type="match status" value="1"/>
</dbReference>
<sequence>MGRARGVTTGYADRILDGPTPKHAQLRAILRRMVEHELPAGTAIPSERELAARYGVSRLTVRTAVGALVEEGLLRRVRGRGTFTAARRLDLSLYLMSFTTDMRRRGLTPSSRVLSTDTVVPPEPTRRALGLPTGRPAHRIRRLRMADGVPLAIEDGWYHPDVLPDPLELDLTGSVYAQLAGHHGVRFDAARQTMTAEVADSGQARLLGLRPGAPLLTFRRVSSVKGRAGEDTTSWYRADRYQVTVALEDARPPNPDPTGIHTSTGVHGGRE</sequence>
<dbReference type="SUPFAM" id="SSF64288">
    <property type="entry name" value="Chorismate lyase-like"/>
    <property type="match status" value="1"/>
</dbReference>
<dbReference type="HOGENOM" id="CLU_063236_8_2_11"/>
<evidence type="ECO:0000313" key="7">
    <source>
        <dbReference type="Proteomes" id="UP000005087"/>
    </source>
</evidence>
<evidence type="ECO:0000259" key="5">
    <source>
        <dbReference type="PROSITE" id="PS50949"/>
    </source>
</evidence>
<dbReference type="eggNOG" id="COG2188">
    <property type="taxonomic scope" value="Bacteria"/>
</dbReference>
<dbReference type="STRING" id="928724.SacglDRAFT_01754"/>
<dbReference type="Pfam" id="PF00392">
    <property type="entry name" value="GntR"/>
    <property type="match status" value="1"/>
</dbReference>
<dbReference type="InterPro" id="IPR036388">
    <property type="entry name" value="WH-like_DNA-bd_sf"/>
</dbReference>
<dbReference type="PRINTS" id="PR00035">
    <property type="entry name" value="HTHGNTR"/>
</dbReference>
<dbReference type="InterPro" id="IPR011663">
    <property type="entry name" value="UTRA"/>
</dbReference>
<reference evidence="7" key="2">
    <citation type="submission" date="2012-01" db="EMBL/GenBank/DDBJ databases">
        <title>Noncontiguous Finished sequence of chromosome of Saccharomonospora glauca K62.</title>
        <authorList>
            <consortium name="US DOE Joint Genome Institute"/>
            <person name="Lucas S."/>
            <person name="Han J."/>
            <person name="Lapidus A."/>
            <person name="Cheng J.-F."/>
            <person name="Goodwin L."/>
            <person name="Pitluck S."/>
            <person name="Peters L."/>
            <person name="Mikhailova N."/>
            <person name="Held B."/>
            <person name="Detter J.C."/>
            <person name="Han C."/>
            <person name="Tapia R."/>
            <person name="Land M."/>
            <person name="Hauser L."/>
            <person name="Kyrpides N."/>
            <person name="Ivanova N."/>
            <person name="Pagani I."/>
            <person name="Brambilla E.-M."/>
            <person name="Klenk H.-P."/>
            <person name="Woyke T."/>
        </authorList>
    </citation>
    <scope>NUCLEOTIDE SEQUENCE [LARGE SCALE GENOMIC DNA]</scope>
    <source>
        <strain evidence="7">K62</strain>
    </source>
</reference>
<feature type="region of interest" description="Disordered" evidence="4">
    <location>
        <begin position="249"/>
        <end position="271"/>
    </location>
</feature>
<reference evidence="6 7" key="1">
    <citation type="submission" date="2011-09" db="EMBL/GenBank/DDBJ databases">
        <authorList>
            <consortium name="US DOE Joint Genome Institute (JGI-PGF)"/>
            <person name="Lucas S."/>
            <person name="Han J."/>
            <person name="Lapidus A."/>
            <person name="Cheng J.-F."/>
            <person name="Goodwin L."/>
            <person name="Pitluck S."/>
            <person name="Peters L."/>
            <person name="Land M.L."/>
            <person name="Hauser L."/>
            <person name="Brambilla E."/>
            <person name="Klenk H.-P."/>
            <person name="Woyke T.J."/>
        </authorList>
    </citation>
    <scope>NUCLEOTIDE SEQUENCE [LARGE SCALE GENOMIC DNA]</scope>
    <source>
        <strain evidence="6 7">K62</strain>
    </source>
</reference>
<dbReference type="CDD" id="cd07377">
    <property type="entry name" value="WHTH_GntR"/>
    <property type="match status" value="1"/>
</dbReference>
<evidence type="ECO:0000256" key="2">
    <source>
        <dbReference type="ARBA" id="ARBA00023125"/>
    </source>
</evidence>
<keyword evidence="1" id="KW-0805">Transcription regulation</keyword>
<keyword evidence="3" id="KW-0804">Transcription</keyword>
<name>I1D141_9PSEU</name>
<organism evidence="6 7">
    <name type="scientific">Saccharomonospora glauca K62</name>
    <dbReference type="NCBI Taxonomy" id="928724"/>
    <lineage>
        <taxon>Bacteria</taxon>
        <taxon>Bacillati</taxon>
        <taxon>Actinomycetota</taxon>
        <taxon>Actinomycetes</taxon>
        <taxon>Pseudonocardiales</taxon>
        <taxon>Pseudonocardiaceae</taxon>
        <taxon>Saccharomonospora</taxon>
    </lineage>
</organism>
<dbReference type="SUPFAM" id="SSF46785">
    <property type="entry name" value="Winged helix' DNA-binding domain"/>
    <property type="match status" value="1"/>
</dbReference>
<dbReference type="SMART" id="SM00866">
    <property type="entry name" value="UTRA"/>
    <property type="match status" value="1"/>
</dbReference>
<evidence type="ECO:0000256" key="3">
    <source>
        <dbReference type="ARBA" id="ARBA00023163"/>
    </source>
</evidence>
<dbReference type="InterPro" id="IPR028978">
    <property type="entry name" value="Chorismate_lyase_/UTRA_dom_sf"/>
</dbReference>
<dbReference type="PANTHER" id="PTHR44846">
    <property type="entry name" value="MANNOSYL-D-GLYCERATE TRANSPORT/METABOLISM SYSTEM REPRESSOR MNGR-RELATED"/>
    <property type="match status" value="1"/>
</dbReference>
<dbReference type="InterPro" id="IPR050679">
    <property type="entry name" value="Bact_HTH_transcr_reg"/>
</dbReference>
<dbReference type="Pfam" id="PF07702">
    <property type="entry name" value="UTRA"/>
    <property type="match status" value="1"/>
</dbReference>
<dbReference type="GO" id="GO:0003677">
    <property type="term" value="F:DNA binding"/>
    <property type="evidence" value="ECO:0007669"/>
    <property type="project" value="UniProtKB-KW"/>
</dbReference>